<evidence type="ECO:0000256" key="6">
    <source>
        <dbReference type="SAM" id="MobiDB-lite"/>
    </source>
</evidence>
<feature type="compositionally biased region" description="Low complexity" evidence="6">
    <location>
        <begin position="35"/>
        <end position="45"/>
    </location>
</feature>
<dbReference type="OrthoDB" id="166375at2759"/>
<keyword evidence="2" id="KW-0805">Transcription regulation</keyword>
<dbReference type="AlphaFoldDB" id="A0A1E4TH48"/>
<dbReference type="SUPFAM" id="SSF159042">
    <property type="entry name" value="Plus3-like"/>
    <property type="match status" value="1"/>
</dbReference>
<protein>
    <recommendedName>
        <fullName evidence="7">Plus3 domain-containing protein</fullName>
    </recommendedName>
</protein>
<dbReference type="PANTHER" id="PTHR13115">
    <property type="entry name" value="RNA POLYMERASE-ASSOCIATED PROTEIN RTF1 HOMOLOG"/>
    <property type="match status" value="1"/>
</dbReference>
<keyword evidence="5" id="KW-0175">Coiled coil</keyword>
<dbReference type="GO" id="GO:0003677">
    <property type="term" value="F:DNA binding"/>
    <property type="evidence" value="ECO:0007669"/>
    <property type="project" value="InterPro"/>
</dbReference>
<name>A0A1E4TH48_9ASCO</name>
<sequence length="533" mass="61136">MDFDDDLLALAAGEQAANETANTKRRRISDDDLDSGSGSDSGSDSELSELDEDEAAAGAGVGADAHEDEDNIEEPPPYPLYGKYKDEEDMEWLEGLPEIEREQTLFDRSQEMQRYNERKYLAQRLKTQREQAAKREQRSTRQREQKSDVRKSRLQELTKKRKARETRRQRIEKDGYEPAHIDSDEESKGSYSSEEDDYEPEYSGKPTSKDEVEWASDDDQDVDATLKDLNKVRFGRTLFTKYCHHPQFEAAIVGCYVRINIGFNRQTGQSVYRVCQVVRLVPSKTYSFMNRTVNQKIVAVHGKAEREFEFGICSDSPFTEEEFDWWKSTLKKEGSVVPSRAKLLRKFKQLKEMSEHKLTQEEQNEIIEKRRLLSGAHVPHLLVLRKSELHQFLLVAREQGNSEKVAELEAEIKEIDTKLESSKKAVEDSQLSKLAKVNARNRKSNQEEIRKAELLANEEKRQGASAITDPFKRFKTNTRIFYNSDSSRVSSETPAVDKEPQTQPEVNETPSSVSQTSKSIDDLIAEIGIEIEI</sequence>
<keyword evidence="9" id="KW-1185">Reference proteome</keyword>
<feature type="region of interest" description="Disordered" evidence="6">
    <location>
        <begin position="117"/>
        <end position="216"/>
    </location>
</feature>
<evidence type="ECO:0000256" key="2">
    <source>
        <dbReference type="ARBA" id="ARBA00023015"/>
    </source>
</evidence>
<dbReference type="Gene3D" id="3.90.70.200">
    <property type="entry name" value="Plus-3 domain"/>
    <property type="match status" value="1"/>
</dbReference>
<dbReference type="Proteomes" id="UP000095023">
    <property type="component" value="Unassembled WGS sequence"/>
</dbReference>
<proteinExistence type="predicted"/>
<feature type="region of interest" description="Disordered" evidence="6">
    <location>
        <begin position="14"/>
        <end position="85"/>
    </location>
</feature>
<comment type="subcellular location">
    <subcellularLocation>
        <location evidence="1">Nucleus</location>
    </subcellularLocation>
</comment>
<evidence type="ECO:0000259" key="7">
    <source>
        <dbReference type="PROSITE" id="PS51360"/>
    </source>
</evidence>
<keyword evidence="3" id="KW-0804">Transcription</keyword>
<dbReference type="PANTHER" id="PTHR13115:SF8">
    <property type="entry name" value="RNA POLYMERASE-ASSOCIATED PROTEIN RTF1 HOMOLOG"/>
    <property type="match status" value="1"/>
</dbReference>
<dbReference type="Pfam" id="PF03126">
    <property type="entry name" value="Plus-3"/>
    <property type="match status" value="1"/>
</dbReference>
<dbReference type="EMBL" id="KV453842">
    <property type="protein sequence ID" value="ODV91085.1"/>
    <property type="molecule type" value="Genomic_DNA"/>
</dbReference>
<organism evidence="8 9">
    <name type="scientific">Tortispora caseinolytica NRRL Y-17796</name>
    <dbReference type="NCBI Taxonomy" id="767744"/>
    <lineage>
        <taxon>Eukaryota</taxon>
        <taxon>Fungi</taxon>
        <taxon>Dikarya</taxon>
        <taxon>Ascomycota</taxon>
        <taxon>Saccharomycotina</taxon>
        <taxon>Trigonopsidomycetes</taxon>
        <taxon>Trigonopsidales</taxon>
        <taxon>Trigonopsidaceae</taxon>
        <taxon>Tortispora</taxon>
    </lineage>
</organism>
<dbReference type="GO" id="GO:0016593">
    <property type="term" value="C:Cdc73/Paf1 complex"/>
    <property type="evidence" value="ECO:0007669"/>
    <property type="project" value="TreeGrafter"/>
</dbReference>
<feature type="compositionally biased region" description="Acidic residues" evidence="6">
    <location>
        <begin position="46"/>
        <end position="55"/>
    </location>
</feature>
<dbReference type="InterPro" id="IPR036128">
    <property type="entry name" value="Plus3-like_sf"/>
</dbReference>
<feature type="region of interest" description="Disordered" evidence="6">
    <location>
        <begin position="483"/>
        <end position="519"/>
    </location>
</feature>
<evidence type="ECO:0000256" key="4">
    <source>
        <dbReference type="ARBA" id="ARBA00023242"/>
    </source>
</evidence>
<feature type="domain" description="Plus3" evidence="7">
    <location>
        <begin position="223"/>
        <end position="355"/>
    </location>
</feature>
<feature type="compositionally biased region" description="Polar residues" evidence="6">
    <location>
        <begin position="501"/>
        <end position="518"/>
    </location>
</feature>
<dbReference type="GO" id="GO:1990269">
    <property type="term" value="F:RNA polymerase II C-terminal domain phosphoserine binding"/>
    <property type="evidence" value="ECO:0007669"/>
    <property type="project" value="TreeGrafter"/>
</dbReference>
<dbReference type="PROSITE" id="PS51360">
    <property type="entry name" value="PLUS3"/>
    <property type="match status" value="1"/>
</dbReference>
<evidence type="ECO:0000313" key="8">
    <source>
        <dbReference type="EMBL" id="ODV91085.1"/>
    </source>
</evidence>
<keyword evidence="4" id="KW-0539">Nucleus</keyword>
<feature type="coiled-coil region" evidence="5">
    <location>
        <begin position="405"/>
        <end position="462"/>
    </location>
</feature>
<evidence type="ECO:0000256" key="3">
    <source>
        <dbReference type="ARBA" id="ARBA00023163"/>
    </source>
</evidence>
<feature type="compositionally biased region" description="Polar residues" evidence="6">
    <location>
        <begin position="483"/>
        <end position="493"/>
    </location>
</feature>
<dbReference type="InterPro" id="IPR004343">
    <property type="entry name" value="Plus-3_dom"/>
</dbReference>
<accession>A0A1E4TH48</accession>
<dbReference type="SMART" id="SM00719">
    <property type="entry name" value="Plus3"/>
    <property type="match status" value="1"/>
</dbReference>
<evidence type="ECO:0000256" key="5">
    <source>
        <dbReference type="SAM" id="Coils"/>
    </source>
</evidence>
<evidence type="ECO:0000256" key="1">
    <source>
        <dbReference type="ARBA" id="ARBA00004123"/>
    </source>
</evidence>
<feature type="compositionally biased region" description="Basic and acidic residues" evidence="6">
    <location>
        <begin position="166"/>
        <end position="188"/>
    </location>
</feature>
<feature type="compositionally biased region" description="Basic and acidic residues" evidence="6">
    <location>
        <begin position="127"/>
        <end position="158"/>
    </location>
</feature>
<evidence type="ECO:0000313" key="9">
    <source>
        <dbReference type="Proteomes" id="UP000095023"/>
    </source>
</evidence>
<reference evidence="9" key="1">
    <citation type="submission" date="2016-02" db="EMBL/GenBank/DDBJ databases">
        <title>Comparative genomics of biotechnologically important yeasts.</title>
        <authorList>
            <consortium name="DOE Joint Genome Institute"/>
            <person name="Riley R."/>
            <person name="Haridas S."/>
            <person name="Wolfe K.H."/>
            <person name="Lopes M.R."/>
            <person name="Hittinger C.T."/>
            <person name="Goker M."/>
            <person name="Salamov A."/>
            <person name="Wisecaver J."/>
            <person name="Long T.M."/>
            <person name="Aerts A.L."/>
            <person name="Barry K."/>
            <person name="Choi C."/>
            <person name="Clum A."/>
            <person name="Coughlan A.Y."/>
            <person name="Deshpande S."/>
            <person name="Douglass A.P."/>
            <person name="Hanson S.J."/>
            <person name="Klenk H.-P."/>
            <person name="Labutti K."/>
            <person name="Lapidus A."/>
            <person name="Lindquist E."/>
            <person name="Lipzen A."/>
            <person name="Meier-Kolthoff J.P."/>
            <person name="Ohm R.A."/>
            <person name="Otillar R.P."/>
            <person name="Pangilinan J."/>
            <person name="Peng Y."/>
            <person name="Rokas A."/>
            <person name="Rosa C.A."/>
            <person name="Scheuner C."/>
            <person name="Sibirny A.A."/>
            <person name="Slot J.C."/>
            <person name="Stielow J.B."/>
            <person name="Sun H."/>
            <person name="Kurtzman C.P."/>
            <person name="Blackwell M."/>
            <person name="Jeffries T.W."/>
            <person name="Grigoriev I.V."/>
        </authorList>
    </citation>
    <scope>NUCLEOTIDE SEQUENCE [LARGE SCALE GENOMIC DNA]</scope>
    <source>
        <strain evidence="9">NRRL Y-17796</strain>
    </source>
</reference>
<gene>
    <name evidence="8" type="ORF">CANCADRAFT_2802</name>
</gene>